<dbReference type="InterPro" id="IPR013207">
    <property type="entry name" value="LGFP"/>
</dbReference>
<feature type="chain" id="PRO_5046127002" description="PET hydrolase/cutinase-like domain-containing protein" evidence="1">
    <location>
        <begin position="35"/>
        <end position="513"/>
    </location>
</feature>
<dbReference type="InterPro" id="IPR041127">
    <property type="entry name" value="PET_hydrolase/cutinase-like"/>
</dbReference>
<dbReference type="Gene3D" id="3.40.50.1820">
    <property type="entry name" value="alpha/beta hydrolase"/>
    <property type="match status" value="1"/>
</dbReference>
<dbReference type="InterPro" id="IPR029058">
    <property type="entry name" value="AB_hydrolase_fold"/>
</dbReference>
<reference evidence="3 4" key="1">
    <citation type="submission" date="2024-10" db="EMBL/GenBank/DDBJ databases">
        <title>The Natural Products Discovery Center: Release of the First 8490 Sequenced Strains for Exploring Actinobacteria Biosynthetic Diversity.</title>
        <authorList>
            <person name="Kalkreuter E."/>
            <person name="Kautsar S.A."/>
            <person name="Yang D."/>
            <person name="Bader C.D."/>
            <person name="Teijaro C.N."/>
            <person name="Fluegel L."/>
            <person name="Davis C.M."/>
            <person name="Simpson J.R."/>
            <person name="Lauterbach L."/>
            <person name="Steele A.D."/>
            <person name="Gui C."/>
            <person name="Meng S."/>
            <person name="Li G."/>
            <person name="Viehrig K."/>
            <person name="Ye F."/>
            <person name="Su P."/>
            <person name="Kiefer A.F."/>
            <person name="Nichols A."/>
            <person name="Cepeda A.J."/>
            <person name="Yan W."/>
            <person name="Fan B."/>
            <person name="Jiang Y."/>
            <person name="Adhikari A."/>
            <person name="Zheng C.-J."/>
            <person name="Schuster L."/>
            <person name="Cowan T.M."/>
            <person name="Smanski M.J."/>
            <person name="Chevrette M.G."/>
            <person name="De Carvalho L.P.S."/>
            <person name="Shen B."/>
        </authorList>
    </citation>
    <scope>NUCLEOTIDE SEQUENCE [LARGE SCALE GENOMIC DNA]</scope>
    <source>
        <strain evidence="3 4">NPDC003040</strain>
    </source>
</reference>
<dbReference type="Proteomes" id="UP001601948">
    <property type="component" value="Unassembled WGS sequence"/>
</dbReference>
<organism evidence="3 4">
    <name type="scientific">Nocardia suismassiliense</name>
    <dbReference type="NCBI Taxonomy" id="2077092"/>
    <lineage>
        <taxon>Bacteria</taxon>
        <taxon>Bacillati</taxon>
        <taxon>Actinomycetota</taxon>
        <taxon>Actinomycetes</taxon>
        <taxon>Mycobacteriales</taxon>
        <taxon>Nocardiaceae</taxon>
        <taxon>Nocardia</taxon>
    </lineage>
</organism>
<feature type="signal peptide" evidence="1">
    <location>
        <begin position="1"/>
        <end position="34"/>
    </location>
</feature>
<evidence type="ECO:0000256" key="1">
    <source>
        <dbReference type="SAM" id="SignalP"/>
    </source>
</evidence>
<proteinExistence type="predicted"/>
<gene>
    <name evidence="3" type="ORF">ACFYV7_20540</name>
</gene>
<name>A0ABW6QVC3_9NOCA</name>
<dbReference type="EMBL" id="JBIAPI010000005">
    <property type="protein sequence ID" value="MFF3225192.1"/>
    <property type="molecule type" value="Genomic_DNA"/>
</dbReference>
<keyword evidence="1" id="KW-0732">Signal</keyword>
<sequence length="513" mass="54179">MEVRSAAPRLPRFMLGVAISVISVLAAHATAAHADPDTQDLDTLFGGLGSHQVAQTAATVACPGPGALSGENMVVPRRCQGTFPFGSGSPIGVQYYYPADIDEVGKAPAIVFSPGILTDPGFYDAMLRQWASYGFVVAVSFDYLNTLSEMQFVGLAGLEERDLDPASPLAGRIDFGRIVLAGQSAGGGSALLASNIAPWFHAIDPTFRVVGSLAMQPGPLAATNFVPTPTLIIQNARDSVVPAGSWVDWYQYPALGAAPAYVATRKAVTHTDVENALLALNAEHSLAVAWLRTVGMRDPVASRFFLGQDWKLPGEPNYANVRRNPKADQWQLAAGAATPVGASAPSKQIEQAFLETGGPAAWGAPLDEARATADGGQFQPFERGVFYANPNVNGGKAYAVAGPILAKWGELGWERGDLGYPTSNEYRLSTGGVAVPLIGYFGDTPGRWSKFQHGVIYWSEATGAHPVSGGIYDSWSRTGFESGAYGYPIGDEYPTPGGGVAQHFQRGTLTATR</sequence>
<dbReference type="SUPFAM" id="SSF53474">
    <property type="entry name" value="alpha/beta-Hydrolases"/>
    <property type="match status" value="1"/>
</dbReference>
<keyword evidence="4" id="KW-1185">Reference proteome</keyword>
<dbReference type="RefSeq" id="WP_387719523.1">
    <property type="nucleotide sequence ID" value="NZ_JBIAPI010000005.1"/>
</dbReference>
<feature type="domain" description="PET hydrolase/cutinase-like" evidence="2">
    <location>
        <begin position="92"/>
        <end position="248"/>
    </location>
</feature>
<dbReference type="Pfam" id="PF12740">
    <property type="entry name" value="PETase"/>
    <property type="match status" value="1"/>
</dbReference>
<comment type="caution">
    <text evidence="3">The sequence shown here is derived from an EMBL/GenBank/DDBJ whole genome shotgun (WGS) entry which is preliminary data.</text>
</comment>
<accession>A0ABW6QVC3</accession>
<dbReference type="Pfam" id="PF08310">
    <property type="entry name" value="LGFP"/>
    <property type="match status" value="3"/>
</dbReference>
<evidence type="ECO:0000313" key="4">
    <source>
        <dbReference type="Proteomes" id="UP001601948"/>
    </source>
</evidence>
<evidence type="ECO:0000259" key="2">
    <source>
        <dbReference type="Pfam" id="PF12740"/>
    </source>
</evidence>
<protein>
    <recommendedName>
        <fullName evidence="2">PET hydrolase/cutinase-like domain-containing protein</fullName>
    </recommendedName>
</protein>
<evidence type="ECO:0000313" key="3">
    <source>
        <dbReference type="EMBL" id="MFF3225192.1"/>
    </source>
</evidence>